<dbReference type="OrthoDB" id="9998377at2"/>
<accession>D1A862</accession>
<evidence type="ECO:0000313" key="2">
    <source>
        <dbReference type="Proteomes" id="UP000001918"/>
    </source>
</evidence>
<dbReference type="STRING" id="471852.Tcur_4859"/>
<sequence>MNSGPMHDGDGWVMLSREMWGALMAGLYSADEEARDAVRHRLIAMALPSWCEDLDTPGVLEARLEEAKNMPLISWGCGL</sequence>
<dbReference type="RefSeq" id="WP_012855158.1">
    <property type="nucleotide sequence ID" value="NC_013510.1"/>
</dbReference>
<keyword evidence="2" id="KW-1185">Reference proteome</keyword>
<dbReference type="EMBL" id="CP001738">
    <property type="protein sequence ID" value="ACZ00377.1"/>
    <property type="molecule type" value="Genomic_DNA"/>
</dbReference>
<dbReference type="Proteomes" id="UP000001918">
    <property type="component" value="Chromosome"/>
</dbReference>
<proteinExistence type="predicted"/>
<dbReference type="HOGENOM" id="CLU_2604881_0_0_11"/>
<protein>
    <submittedName>
        <fullName evidence="1">Uncharacterized protein</fullName>
    </submittedName>
</protein>
<dbReference type="AlphaFoldDB" id="D1A862"/>
<name>D1A862_THECD</name>
<organism evidence="1 2">
    <name type="scientific">Thermomonospora curvata (strain ATCC 19995 / DSM 43183 / JCM 3096 / KCTC 9072 / NBRC 15933 / NCIMB 10081 / Henssen B9)</name>
    <dbReference type="NCBI Taxonomy" id="471852"/>
    <lineage>
        <taxon>Bacteria</taxon>
        <taxon>Bacillati</taxon>
        <taxon>Actinomycetota</taxon>
        <taxon>Actinomycetes</taxon>
        <taxon>Streptosporangiales</taxon>
        <taxon>Thermomonosporaceae</taxon>
        <taxon>Thermomonospora</taxon>
    </lineage>
</organism>
<dbReference type="KEGG" id="tcu:Tcur_4859"/>
<reference evidence="1 2" key="1">
    <citation type="journal article" date="2011" name="Stand. Genomic Sci.">
        <title>Complete genome sequence of Thermomonospora curvata type strain (B9).</title>
        <authorList>
            <person name="Chertkov O."/>
            <person name="Sikorski J."/>
            <person name="Nolan M."/>
            <person name="Lapidus A."/>
            <person name="Lucas S."/>
            <person name="Del Rio T.G."/>
            <person name="Tice H."/>
            <person name="Cheng J.F."/>
            <person name="Goodwin L."/>
            <person name="Pitluck S."/>
            <person name="Liolios K."/>
            <person name="Ivanova N."/>
            <person name="Mavromatis K."/>
            <person name="Mikhailova N."/>
            <person name="Ovchinnikova G."/>
            <person name="Pati A."/>
            <person name="Chen A."/>
            <person name="Palaniappan K."/>
            <person name="Djao O.D."/>
            <person name="Land M."/>
            <person name="Hauser L."/>
            <person name="Chang Y.J."/>
            <person name="Jeffries C.D."/>
            <person name="Brettin T."/>
            <person name="Han C."/>
            <person name="Detter J.C."/>
            <person name="Rohde M."/>
            <person name="Goker M."/>
            <person name="Woyke T."/>
            <person name="Bristow J."/>
            <person name="Eisen J.A."/>
            <person name="Markowitz V."/>
            <person name="Hugenholtz P."/>
            <person name="Klenk H.P."/>
            <person name="Kyrpides N.C."/>
        </authorList>
    </citation>
    <scope>NUCLEOTIDE SEQUENCE [LARGE SCALE GENOMIC DNA]</scope>
    <source>
        <strain evidence="2">ATCC 19995 / DSM 43183 / JCM 3096 / KCTC 9072 / NBRC 15933 / NCIMB 10081 / Henssen B9</strain>
    </source>
</reference>
<gene>
    <name evidence="1" type="ordered locus">Tcur_4859</name>
</gene>
<evidence type="ECO:0000313" key="1">
    <source>
        <dbReference type="EMBL" id="ACZ00377.1"/>
    </source>
</evidence>